<dbReference type="InterPro" id="IPR013656">
    <property type="entry name" value="PAS_4"/>
</dbReference>
<name>C4XJZ6_SOLM1</name>
<dbReference type="SUPFAM" id="SSF58104">
    <property type="entry name" value="Methyl-accepting chemotaxis protein (MCP) signaling domain"/>
    <property type="match status" value="1"/>
</dbReference>
<keyword evidence="7" id="KW-1185">Reference proteome</keyword>
<dbReference type="SMART" id="SM00283">
    <property type="entry name" value="MA"/>
    <property type="match status" value="1"/>
</dbReference>
<gene>
    <name evidence="6" type="ordered locus">DMR_08600</name>
</gene>
<evidence type="ECO:0000259" key="5">
    <source>
        <dbReference type="PROSITE" id="PS50113"/>
    </source>
</evidence>
<feature type="transmembrane region" description="Helical" evidence="3">
    <location>
        <begin position="7"/>
        <end position="28"/>
    </location>
</feature>
<dbReference type="PANTHER" id="PTHR32089:SF112">
    <property type="entry name" value="LYSOZYME-LIKE PROTEIN-RELATED"/>
    <property type="match status" value="1"/>
</dbReference>
<evidence type="ECO:0000256" key="2">
    <source>
        <dbReference type="PROSITE-ProRule" id="PRU00284"/>
    </source>
</evidence>
<dbReference type="GO" id="GO:0016020">
    <property type="term" value="C:membrane"/>
    <property type="evidence" value="ECO:0007669"/>
    <property type="project" value="InterPro"/>
</dbReference>
<dbReference type="Gene3D" id="3.30.450.20">
    <property type="entry name" value="PAS domain"/>
    <property type="match status" value="1"/>
</dbReference>
<dbReference type="KEGG" id="dma:DMR_08600"/>
<accession>C4XJZ6</accession>
<dbReference type="InterPro" id="IPR000700">
    <property type="entry name" value="PAS-assoc_C"/>
</dbReference>
<dbReference type="eggNOG" id="COG0840">
    <property type="taxonomic scope" value="Bacteria"/>
</dbReference>
<evidence type="ECO:0000313" key="6">
    <source>
        <dbReference type="EMBL" id="BAH74351.1"/>
    </source>
</evidence>
<dbReference type="EMBL" id="AP010904">
    <property type="protein sequence ID" value="BAH74351.1"/>
    <property type="molecule type" value="Genomic_DNA"/>
</dbReference>
<keyword evidence="3" id="KW-0812">Transmembrane</keyword>
<evidence type="ECO:0000256" key="1">
    <source>
        <dbReference type="ARBA" id="ARBA00023224"/>
    </source>
</evidence>
<keyword evidence="3" id="KW-0472">Membrane</keyword>
<proteinExistence type="predicted"/>
<keyword evidence="3" id="KW-1133">Transmembrane helix</keyword>
<dbReference type="Proteomes" id="UP000009071">
    <property type="component" value="Chromosome"/>
</dbReference>
<evidence type="ECO:0000259" key="4">
    <source>
        <dbReference type="PROSITE" id="PS50111"/>
    </source>
</evidence>
<organism evidence="6 7">
    <name type="scientific">Solidesulfovibrio magneticus (strain ATCC 700980 / DSM 13731 / RS-1)</name>
    <name type="common">Desulfovibrio magneticus</name>
    <dbReference type="NCBI Taxonomy" id="573370"/>
    <lineage>
        <taxon>Bacteria</taxon>
        <taxon>Pseudomonadati</taxon>
        <taxon>Thermodesulfobacteriota</taxon>
        <taxon>Desulfovibrionia</taxon>
        <taxon>Desulfovibrionales</taxon>
        <taxon>Desulfovibrionaceae</taxon>
        <taxon>Solidesulfovibrio</taxon>
    </lineage>
</organism>
<evidence type="ECO:0000256" key="3">
    <source>
        <dbReference type="SAM" id="Phobius"/>
    </source>
</evidence>
<dbReference type="SUPFAM" id="SSF55785">
    <property type="entry name" value="PYP-like sensor domain (PAS domain)"/>
    <property type="match status" value="1"/>
</dbReference>
<dbReference type="Gene3D" id="1.10.287.950">
    <property type="entry name" value="Methyl-accepting chemotaxis protein"/>
    <property type="match status" value="1"/>
</dbReference>
<dbReference type="InterPro" id="IPR035965">
    <property type="entry name" value="PAS-like_dom_sf"/>
</dbReference>
<feature type="transmembrane region" description="Helical" evidence="3">
    <location>
        <begin position="34"/>
        <end position="55"/>
    </location>
</feature>
<dbReference type="CDD" id="cd00130">
    <property type="entry name" value="PAS"/>
    <property type="match status" value="1"/>
</dbReference>
<dbReference type="AlphaFoldDB" id="C4XJZ6"/>
<dbReference type="GO" id="GO:0007165">
    <property type="term" value="P:signal transduction"/>
    <property type="evidence" value="ECO:0007669"/>
    <property type="project" value="UniProtKB-KW"/>
</dbReference>
<dbReference type="InterPro" id="IPR000014">
    <property type="entry name" value="PAS"/>
</dbReference>
<keyword evidence="1 2" id="KW-0807">Transducer</keyword>
<feature type="domain" description="PAC" evidence="5">
    <location>
        <begin position="175"/>
        <end position="227"/>
    </location>
</feature>
<dbReference type="HOGENOM" id="CLU_000445_107_27_7"/>
<dbReference type="Pfam" id="PF00015">
    <property type="entry name" value="MCPsignal"/>
    <property type="match status" value="1"/>
</dbReference>
<dbReference type="PROSITE" id="PS50111">
    <property type="entry name" value="CHEMOTAXIS_TRANSDUC_2"/>
    <property type="match status" value="1"/>
</dbReference>
<feature type="domain" description="Methyl-accepting transducer" evidence="4">
    <location>
        <begin position="242"/>
        <end position="478"/>
    </location>
</feature>
<dbReference type="STRING" id="573370.DMR_08600"/>
<dbReference type="PANTHER" id="PTHR32089">
    <property type="entry name" value="METHYL-ACCEPTING CHEMOTAXIS PROTEIN MCPB"/>
    <property type="match status" value="1"/>
</dbReference>
<evidence type="ECO:0000313" key="7">
    <source>
        <dbReference type="Proteomes" id="UP000009071"/>
    </source>
</evidence>
<dbReference type="PROSITE" id="PS50113">
    <property type="entry name" value="PAC"/>
    <property type="match status" value="1"/>
</dbReference>
<sequence>MRMSGQLLGWLGATAASLAAAALLGWFVDASGAVAGLMGGLLPTATAAAAVWVLGGARQRQDKAMAEALAALAADRAPDAGELPPELAEALAGLAESMRTTRGFLSGITKGLPIPYLLVDPKERTLFTNQATLNMLEIDGPPERQLGRTLAEVFYNDPGRPTAVGKAMNQGQVFSNLEVTITGHKGGRRDVLANVFALRDTAGAVIGGLCLYLDMTELKAKEAAICQQNDQTAELARRAGGLASDLADAARVLAEQVSQASRAADDQKTRMGQVAASVTSLGHGARDIAGTAGEAGDVAQKTRDQAAGAADTMARVLAGMNELSGKAVALGNHMDTLSAQATEVGGILGVISDIADQTNLLALNAAIEAARAGESGRGFAVVADEVRKLAEKTMAATREVDRNVTAIRQSAETNRQATGEAVALVGQTAGIAGEAGSALDAILSLADATSRHVRAIADTAAGQTNAGEAAARAGEDIAQAVSDTSQAMAESALAVEELSRVADDLNALFVGATRR</sequence>
<dbReference type="InterPro" id="IPR004089">
    <property type="entry name" value="MCPsignal_dom"/>
</dbReference>
<reference evidence="6 7" key="1">
    <citation type="journal article" date="2009" name="Genome Res.">
        <title>Whole genome sequence of Desulfovibrio magneticus strain RS-1 revealed common gene clusters in magnetotactic bacteria.</title>
        <authorList>
            <person name="Nakazawa H."/>
            <person name="Arakaki A."/>
            <person name="Narita-Yamada S."/>
            <person name="Yashiro I."/>
            <person name="Jinno K."/>
            <person name="Aoki N."/>
            <person name="Tsuruyama A."/>
            <person name="Okamura Y."/>
            <person name="Tanikawa S."/>
            <person name="Fujita N."/>
            <person name="Takeyama H."/>
            <person name="Matsunaga T."/>
        </authorList>
    </citation>
    <scope>NUCLEOTIDE SEQUENCE [LARGE SCALE GENOMIC DNA]</scope>
    <source>
        <strain evidence="7">ATCC 700980 / DSM 13731 / RS-1</strain>
    </source>
</reference>
<dbReference type="Pfam" id="PF08448">
    <property type="entry name" value="PAS_4"/>
    <property type="match status" value="1"/>
</dbReference>
<protein>
    <submittedName>
        <fullName evidence="6">Methyl-accepting chemotaxis protein</fullName>
    </submittedName>
</protein>